<keyword evidence="3" id="KW-1185">Reference proteome</keyword>
<comment type="caution">
    <text evidence="2">The sequence shown here is derived from an EMBL/GenBank/DDBJ whole genome shotgun (WGS) entry which is preliminary data.</text>
</comment>
<dbReference type="Proteomes" id="UP001250791">
    <property type="component" value="Unassembled WGS sequence"/>
</dbReference>
<dbReference type="SUPFAM" id="SSF82784">
    <property type="entry name" value="OsmC-like"/>
    <property type="match status" value="1"/>
</dbReference>
<dbReference type="Pfam" id="PF02566">
    <property type="entry name" value="OsmC"/>
    <property type="match status" value="1"/>
</dbReference>
<protein>
    <submittedName>
        <fullName evidence="2">Ohr subfamily peroxiredoxin</fullName>
    </submittedName>
</protein>
<dbReference type="InterPro" id="IPR019953">
    <property type="entry name" value="OHR"/>
</dbReference>
<evidence type="ECO:0000313" key="2">
    <source>
        <dbReference type="EMBL" id="MDR6903778.1"/>
    </source>
</evidence>
<dbReference type="RefSeq" id="WP_310235274.1">
    <property type="nucleotide sequence ID" value="NZ_JAVDUP010000010.1"/>
</dbReference>
<dbReference type="NCBIfam" id="TIGR03561">
    <property type="entry name" value="organ_hyd_perox"/>
    <property type="match status" value="1"/>
</dbReference>
<dbReference type="InterPro" id="IPR036102">
    <property type="entry name" value="OsmC/Ohrsf"/>
</dbReference>
<sequence>MSIDIKYQAVATAIGGRDGRAFSEDSTLDLKLSTPRELGGAGGEGTNPEQLFATGYAACFLSALHLVGRREKVNLPAETSVRATVGIGPNGSGGYGLAVTLFADVPGVNRSVAEHLVTSAHQVCPYSNAIRNNVPVELKIA</sequence>
<name>A0ABU1SZB6_9HYPH</name>
<accession>A0ABU1SZB6</accession>
<evidence type="ECO:0000313" key="3">
    <source>
        <dbReference type="Proteomes" id="UP001250791"/>
    </source>
</evidence>
<dbReference type="PANTHER" id="PTHR33797:SF2">
    <property type="entry name" value="ORGANIC HYDROPEROXIDE RESISTANCE PROTEIN-LIKE"/>
    <property type="match status" value="1"/>
</dbReference>
<dbReference type="PANTHER" id="PTHR33797">
    <property type="entry name" value="ORGANIC HYDROPEROXIDE RESISTANCE PROTEIN-LIKE"/>
    <property type="match status" value="1"/>
</dbReference>
<gene>
    <name evidence="2" type="ORF">J2W52_005411</name>
</gene>
<dbReference type="Gene3D" id="3.30.300.20">
    <property type="match status" value="1"/>
</dbReference>
<organism evidence="2 3">
    <name type="scientific">Rhizobium miluonense</name>
    <dbReference type="NCBI Taxonomy" id="411945"/>
    <lineage>
        <taxon>Bacteria</taxon>
        <taxon>Pseudomonadati</taxon>
        <taxon>Pseudomonadota</taxon>
        <taxon>Alphaproteobacteria</taxon>
        <taxon>Hyphomicrobiales</taxon>
        <taxon>Rhizobiaceae</taxon>
        <taxon>Rhizobium/Agrobacterium group</taxon>
        <taxon>Rhizobium</taxon>
    </lineage>
</organism>
<reference evidence="2 3" key="1">
    <citation type="submission" date="2023-07" db="EMBL/GenBank/DDBJ databases">
        <title>Sorghum-associated microbial communities from plants grown in Nebraska, USA.</title>
        <authorList>
            <person name="Schachtman D."/>
        </authorList>
    </citation>
    <scope>NUCLEOTIDE SEQUENCE [LARGE SCALE GENOMIC DNA]</scope>
    <source>
        <strain evidence="2 3">3199</strain>
    </source>
</reference>
<evidence type="ECO:0000256" key="1">
    <source>
        <dbReference type="ARBA" id="ARBA00007378"/>
    </source>
</evidence>
<proteinExistence type="inferred from homology"/>
<dbReference type="InterPro" id="IPR015946">
    <property type="entry name" value="KH_dom-like_a/b"/>
</dbReference>
<comment type="similarity">
    <text evidence="1">Belongs to the OsmC/Ohr family.</text>
</comment>
<dbReference type="EMBL" id="JAVDUP010000010">
    <property type="protein sequence ID" value="MDR6903778.1"/>
    <property type="molecule type" value="Genomic_DNA"/>
</dbReference>
<dbReference type="InterPro" id="IPR003718">
    <property type="entry name" value="OsmC/Ohr_fam"/>
</dbReference>
<dbReference type="Gene3D" id="2.20.25.10">
    <property type="match status" value="1"/>
</dbReference>